<evidence type="ECO:0000256" key="2">
    <source>
        <dbReference type="ARBA" id="ARBA00022679"/>
    </source>
</evidence>
<dbReference type="InterPro" id="IPR041698">
    <property type="entry name" value="Methyltransf_25"/>
</dbReference>
<reference evidence="4 5" key="1">
    <citation type="submission" date="2020-04" db="EMBL/GenBank/DDBJ databases">
        <title>MicrobeNet Type strains.</title>
        <authorList>
            <person name="Nicholson A.C."/>
        </authorList>
    </citation>
    <scope>NUCLEOTIDE SEQUENCE [LARGE SCALE GENOMIC DNA]</scope>
    <source>
        <strain evidence="4 5">JCM 12354</strain>
    </source>
</reference>
<feature type="domain" description="Methyltransferase" evidence="3">
    <location>
        <begin position="32"/>
        <end position="122"/>
    </location>
</feature>
<dbReference type="Gene3D" id="3.40.50.150">
    <property type="entry name" value="Vaccinia Virus protein VP39"/>
    <property type="match status" value="1"/>
</dbReference>
<dbReference type="EMBL" id="JAAXOP010000020">
    <property type="protein sequence ID" value="NKY53722.1"/>
    <property type="molecule type" value="Genomic_DNA"/>
</dbReference>
<keyword evidence="1 4" id="KW-0489">Methyltransferase</keyword>
<keyword evidence="2 4" id="KW-0808">Transferase</keyword>
<comment type="caution">
    <text evidence="4">The sequence shown here is derived from an EMBL/GenBank/DDBJ whole genome shotgun (WGS) entry which is preliminary data.</text>
</comment>
<dbReference type="AlphaFoldDB" id="A0A846Y765"/>
<gene>
    <name evidence="4" type="ORF">HGA08_26345</name>
</gene>
<evidence type="ECO:0000313" key="5">
    <source>
        <dbReference type="Proteomes" id="UP000565711"/>
    </source>
</evidence>
<dbReference type="GO" id="GO:0008168">
    <property type="term" value="F:methyltransferase activity"/>
    <property type="evidence" value="ECO:0007669"/>
    <property type="project" value="UniProtKB-KW"/>
</dbReference>
<evidence type="ECO:0000256" key="1">
    <source>
        <dbReference type="ARBA" id="ARBA00022603"/>
    </source>
</evidence>
<dbReference type="SUPFAM" id="SSF53335">
    <property type="entry name" value="S-adenosyl-L-methionine-dependent methyltransferases"/>
    <property type="match status" value="1"/>
</dbReference>
<dbReference type="Pfam" id="PF13649">
    <property type="entry name" value="Methyltransf_25"/>
    <property type="match status" value="1"/>
</dbReference>
<evidence type="ECO:0000259" key="3">
    <source>
        <dbReference type="Pfam" id="PF13649"/>
    </source>
</evidence>
<proteinExistence type="predicted"/>
<dbReference type="CDD" id="cd02440">
    <property type="entry name" value="AdoMet_MTases"/>
    <property type="match status" value="1"/>
</dbReference>
<dbReference type="GO" id="GO:0032259">
    <property type="term" value="P:methylation"/>
    <property type="evidence" value="ECO:0007669"/>
    <property type="project" value="UniProtKB-KW"/>
</dbReference>
<name>A0A846Y765_9NOCA</name>
<organism evidence="4 5">
    <name type="scientific">Nocardia vermiculata</name>
    <dbReference type="NCBI Taxonomy" id="257274"/>
    <lineage>
        <taxon>Bacteria</taxon>
        <taxon>Bacillati</taxon>
        <taxon>Actinomycetota</taxon>
        <taxon>Actinomycetes</taxon>
        <taxon>Mycobacteriales</taxon>
        <taxon>Nocardiaceae</taxon>
        <taxon>Nocardia</taxon>
    </lineage>
</organism>
<dbReference type="PANTHER" id="PTHR43861:SF1">
    <property type="entry name" value="TRANS-ACONITATE 2-METHYLTRANSFERASE"/>
    <property type="match status" value="1"/>
</dbReference>
<evidence type="ECO:0000313" key="4">
    <source>
        <dbReference type="EMBL" id="NKY53722.1"/>
    </source>
</evidence>
<keyword evidence="5" id="KW-1185">Reference proteome</keyword>
<dbReference type="PANTHER" id="PTHR43861">
    <property type="entry name" value="TRANS-ACONITATE 2-METHYLTRANSFERASE-RELATED"/>
    <property type="match status" value="1"/>
</dbReference>
<sequence>MFRNAMDDLHWDRAMLAVFAELLTRDGPDGPVADLGCGPGRVTGHLDSLGLNVFGIDASAEMIRMAEQVHPQLRFDRAPMEQLTVADGELAAIVAWYSIIHMPPEQLPDVFAEFARAVRPEGLLLLGFQAADEGFDLQPYDHKVAPVTRWSPSRLMELLRPHGFAPITRMVREPAADERCRHGYLLARRV</sequence>
<dbReference type="Proteomes" id="UP000565711">
    <property type="component" value="Unassembled WGS sequence"/>
</dbReference>
<accession>A0A846Y765</accession>
<dbReference type="InterPro" id="IPR029063">
    <property type="entry name" value="SAM-dependent_MTases_sf"/>
</dbReference>
<protein>
    <submittedName>
        <fullName evidence="4">Class I SAM-dependent methyltransferase</fullName>
    </submittedName>
</protein>